<dbReference type="Proteomes" id="UP000315003">
    <property type="component" value="Chromosome"/>
</dbReference>
<protein>
    <submittedName>
        <fullName evidence="1">Uncharacterized protein</fullName>
    </submittedName>
</protein>
<dbReference type="AlphaFoldDB" id="A0A517T1U3"/>
<evidence type="ECO:0000313" key="2">
    <source>
        <dbReference type="Proteomes" id="UP000315003"/>
    </source>
</evidence>
<name>A0A517T1U3_9BACT</name>
<sequence length="76" mass="8131">MVAGDDADLLAIDVENRFNFAGLVELEEVAFAASRDDPLASGDPANRNFGEVNDVLWVADSNDRPLDSSVSRIPAP</sequence>
<dbReference type="RefSeq" id="WP_145277071.1">
    <property type="nucleotide sequence ID" value="NZ_CP036272.1"/>
</dbReference>
<organism evidence="1 2">
    <name type="scientific">Stieleria bergensis</name>
    <dbReference type="NCBI Taxonomy" id="2528025"/>
    <lineage>
        <taxon>Bacteria</taxon>
        <taxon>Pseudomonadati</taxon>
        <taxon>Planctomycetota</taxon>
        <taxon>Planctomycetia</taxon>
        <taxon>Pirellulales</taxon>
        <taxon>Pirellulaceae</taxon>
        <taxon>Stieleria</taxon>
    </lineage>
</organism>
<dbReference type="EMBL" id="CP036272">
    <property type="protein sequence ID" value="QDT62355.1"/>
    <property type="molecule type" value="Genomic_DNA"/>
</dbReference>
<reference evidence="1 2" key="1">
    <citation type="submission" date="2019-02" db="EMBL/GenBank/DDBJ databases">
        <title>Deep-cultivation of Planctomycetes and their phenomic and genomic characterization uncovers novel biology.</title>
        <authorList>
            <person name="Wiegand S."/>
            <person name="Jogler M."/>
            <person name="Boedeker C."/>
            <person name="Pinto D."/>
            <person name="Vollmers J."/>
            <person name="Rivas-Marin E."/>
            <person name="Kohn T."/>
            <person name="Peeters S.H."/>
            <person name="Heuer A."/>
            <person name="Rast P."/>
            <person name="Oberbeckmann S."/>
            <person name="Bunk B."/>
            <person name="Jeske O."/>
            <person name="Meyerdierks A."/>
            <person name="Storesund J.E."/>
            <person name="Kallscheuer N."/>
            <person name="Luecker S."/>
            <person name="Lage O.M."/>
            <person name="Pohl T."/>
            <person name="Merkel B.J."/>
            <person name="Hornburger P."/>
            <person name="Mueller R.-W."/>
            <person name="Bruemmer F."/>
            <person name="Labrenz M."/>
            <person name="Spormann A.M."/>
            <person name="Op den Camp H."/>
            <person name="Overmann J."/>
            <person name="Amann R."/>
            <person name="Jetten M.S.M."/>
            <person name="Mascher T."/>
            <person name="Medema M.H."/>
            <person name="Devos D.P."/>
            <person name="Kaster A.-K."/>
            <person name="Ovreas L."/>
            <person name="Rohde M."/>
            <person name="Galperin M.Y."/>
            <person name="Jogler C."/>
        </authorList>
    </citation>
    <scope>NUCLEOTIDE SEQUENCE [LARGE SCALE GENOMIC DNA]</scope>
    <source>
        <strain evidence="1 2">SV_7m_r</strain>
    </source>
</reference>
<accession>A0A517T1U3</accession>
<evidence type="ECO:0000313" key="1">
    <source>
        <dbReference type="EMBL" id="QDT62355.1"/>
    </source>
</evidence>
<gene>
    <name evidence="1" type="ORF">SV7mr_49030</name>
</gene>
<proteinExistence type="predicted"/>
<keyword evidence="2" id="KW-1185">Reference proteome</keyword>